<dbReference type="AlphaFoldDB" id="A0A9Q1I1U7"/>
<gene>
    <name evidence="1" type="ORF">COCON_G00079980</name>
</gene>
<protein>
    <submittedName>
        <fullName evidence="1">Uncharacterized protein</fullName>
    </submittedName>
</protein>
<proteinExistence type="predicted"/>
<comment type="caution">
    <text evidence="1">The sequence shown here is derived from an EMBL/GenBank/DDBJ whole genome shotgun (WGS) entry which is preliminary data.</text>
</comment>
<accession>A0A9Q1I1U7</accession>
<organism evidence="1 2">
    <name type="scientific">Conger conger</name>
    <name type="common">Conger eel</name>
    <name type="synonym">Muraena conger</name>
    <dbReference type="NCBI Taxonomy" id="82655"/>
    <lineage>
        <taxon>Eukaryota</taxon>
        <taxon>Metazoa</taxon>
        <taxon>Chordata</taxon>
        <taxon>Craniata</taxon>
        <taxon>Vertebrata</taxon>
        <taxon>Euteleostomi</taxon>
        <taxon>Actinopterygii</taxon>
        <taxon>Neopterygii</taxon>
        <taxon>Teleostei</taxon>
        <taxon>Anguilliformes</taxon>
        <taxon>Congridae</taxon>
        <taxon>Conger</taxon>
    </lineage>
</organism>
<sequence length="110" mass="12890">MHRDFQFSLRGLDSECIPVEIKEMTSYLHYLRTNANHFYIEGDFVLKPNKTILRKCNCFETVWQNLKNLLPRVKPKPSSNLTIKVIDFKSLKLIKGEAVCPMDEQFAVQK</sequence>
<name>A0A9Q1I1U7_CONCO</name>
<keyword evidence="2" id="KW-1185">Reference proteome</keyword>
<evidence type="ECO:0000313" key="1">
    <source>
        <dbReference type="EMBL" id="KAJ8276246.1"/>
    </source>
</evidence>
<dbReference type="EMBL" id="JAFJMO010000005">
    <property type="protein sequence ID" value="KAJ8276246.1"/>
    <property type="molecule type" value="Genomic_DNA"/>
</dbReference>
<evidence type="ECO:0000313" key="2">
    <source>
        <dbReference type="Proteomes" id="UP001152803"/>
    </source>
</evidence>
<dbReference type="Proteomes" id="UP001152803">
    <property type="component" value="Unassembled WGS sequence"/>
</dbReference>
<reference evidence="1" key="1">
    <citation type="journal article" date="2023" name="Science">
        <title>Genome structures resolve the early diversification of teleost fishes.</title>
        <authorList>
            <person name="Parey E."/>
            <person name="Louis A."/>
            <person name="Montfort J."/>
            <person name="Bouchez O."/>
            <person name="Roques C."/>
            <person name="Iampietro C."/>
            <person name="Lluch J."/>
            <person name="Castinel A."/>
            <person name="Donnadieu C."/>
            <person name="Desvignes T."/>
            <person name="Floi Bucao C."/>
            <person name="Jouanno E."/>
            <person name="Wen M."/>
            <person name="Mejri S."/>
            <person name="Dirks R."/>
            <person name="Jansen H."/>
            <person name="Henkel C."/>
            <person name="Chen W.J."/>
            <person name="Zahm M."/>
            <person name="Cabau C."/>
            <person name="Klopp C."/>
            <person name="Thompson A.W."/>
            <person name="Robinson-Rechavi M."/>
            <person name="Braasch I."/>
            <person name="Lecointre G."/>
            <person name="Bobe J."/>
            <person name="Postlethwait J.H."/>
            <person name="Berthelot C."/>
            <person name="Roest Crollius H."/>
            <person name="Guiguen Y."/>
        </authorList>
    </citation>
    <scope>NUCLEOTIDE SEQUENCE</scope>
    <source>
        <strain evidence="1">Concon-B</strain>
    </source>
</reference>